<organism evidence="22 23">
    <name type="scientific">Anaerotruncus colihominis</name>
    <dbReference type="NCBI Taxonomy" id="169435"/>
    <lineage>
        <taxon>Bacteria</taxon>
        <taxon>Bacillati</taxon>
        <taxon>Bacillota</taxon>
        <taxon>Clostridia</taxon>
        <taxon>Eubacteriales</taxon>
        <taxon>Oscillospiraceae</taxon>
        <taxon>Anaerotruncus</taxon>
    </lineage>
</organism>
<dbReference type="AlphaFoldDB" id="A0A174TIA0"/>
<dbReference type="SUPFAM" id="SSF51395">
    <property type="entry name" value="FMN-linked oxidoreductases"/>
    <property type="match status" value="1"/>
</dbReference>
<evidence type="ECO:0000256" key="12">
    <source>
        <dbReference type="ARBA" id="ARBA00023014"/>
    </source>
</evidence>
<keyword evidence="5" id="KW-0288">FMN</keyword>
<dbReference type="Pfam" id="PF13450">
    <property type="entry name" value="NAD_binding_8"/>
    <property type="match status" value="1"/>
</dbReference>
<keyword evidence="11" id="KW-0408">Iron</keyword>
<dbReference type="SUPFAM" id="SSF51905">
    <property type="entry name" value="FAD/NAD(P)-binding domain"/>
    <property type="match status" value="1"/>
</dbReference>
<dbReference type="Pfam" id="PF01180">
    <property type="entry name" value="DHO_dh"/>
    <property type="match status" value="1"/>
</dbReference>
<dbReference type="GO" id="GO:0051536">
    <property type="term" value="F:iron-sulfur cluster binding"/>
    <property type="evidence" value="ECO:0007669"/>
    <property type="project" value="UniProtKB-KW"/>
</dbReference>
<dbReference type="EMBL" id="CZBE01000024">
    <property type="protein sequence ID" value="CUQ07578.1"/>
    <property type="molecule type" value="Genomic_DNA"/>
</dbReference>
<dbReference type="InterPro" id="IPR028261">
    <property type="entry name" value="DPD_II"/>
</dbReference>
<evidence type="ECO:0000256" key="7">
    <source>
        <dbReference type="ARBA" id="ARBA00022741"/>
    </source>
</evidence>
<dbReference type="GO" id="GO:0005737">
    <property type="term" value="C:cytoplasm"/>
    <property type="evidence" value="ECO:0007669"/>
    <property type="project" value="InterPro"/>
</dbReference>
<dbReference type="PROSITE" id="PS51379">
    <property type="entry name" value="4FE4S_FER_2"/>
    <property type="match status" value="1"/>
</dbReference>
<comment type="cofactor">
    <cofactor evidence="2">
        <name>FAD</name>
        <dbReference type="ChEBI" id="CHEBI:57692"/>
    </cofactor>
</comment>
<dbReference type="OrthoDB" id="9803192at2"/>
<accession>A0A174TIA0</accession>
<evidence type="ECO:0000256" key="9">
    <source>
        <dbReference type="ARBA" id="ARBA00022857"/>
    </source>
</evidence>
<evidence type="ECO:0000256" key="5">
    <source>
        <dbReference type="ARBA" id="ARBA00022643"/>
    </source>
</evidence>
<keyword evidence="10 22" id="KW-0560">Oxidoreductase</keyword>
<dbReference type="InterPro" id="IPR036188">
    <property type="entry name" value="FAD/NAD-bd_sf"/>
</dbReference>
<dbReference type="InterPro" id="IPR009051">
    <property type="entry name" value="Helical_ferredxn"/>
</dbReference>
<dbReference type="PANTHER" id="PTHR43073:SF2">
    <property type="entry name" value="DIHYDROPYRIMIDINE DEHYDROGENASE [NADP(+)]"/>
    <property type="match status" value="1"/>
</dbReference>
<dbReference type="InterPro" id="IPR005720">
    <property type="entry name" value="Dihydroorotate_DH_cat"/>
</dbReference>
<dbReference type="SUPFAM" id="SSF54862">
    <property type="entry name" value="4Fe-4S ferredoxins"/>
    <property type="match status" value="1"/>
</dbReference>
<dbReference type="Proteomes" id="UP000095765">
    <property type="component" value="Unassembled WGS sequence"/>
</dbReference>
<comment type="cofactor">
    <cofactor evidence="1">
        <name>FMN</name>
        <dbReference type="ChEBI" id="CHEBI:58210"/>
    </cofactor>
</comment>
<evidence type="ECO:0000256" key="14">
    <source>
        <dbReference type="ARBA" id="ARBA00030119"/>
    </source>
</evidence>
<evidence type="ECO:0000256" key="13">
    <source>
        <dbReference type="ARBA" id="ARBA00029440"/>
    </source>
</evidence>
<name>A0A174TIA0_9FIRM</name>
<evidence type="ECO:0000256" key="20">
    <source>
        <dbReference type="ARBA" id="ARBA00049728"/>
    </source>
</evidence>
<evidence type="ECO:0000256" key="17">
    <source>
        <dbReference type="ARBA" id="ARBA00048792"/>
    </source>
</evidence>
<evidence type="ECO:0000256" key="6">
    <source>
        <dbReference type="ARBA" id="ARBA00022723"/>
    </source>
</evidence>
<evidence type="ECO:0000256" key="2">
    <source>
        <dbReference type="ARBA" id="ARBA00001974"/>
    </source>
</evidence>
<gene>
    <name evidence="22" type="primary">preA_2</name>
    <name evidence="22" type="ORF">ERS852551_03015</name>
</gene>
<keyword evidence="8" id="KW-0274">FAD</keyword>
<dbReference type="GO" id="GO:0004159">
    <property type="term" value="F:dihydropyrimidine dehydrogenase (NAD+) activity"/>
    <property type="evidence" value="ECO:0007669"/>
    <property type="project" value="UniProtKB-EC"/>
</dbReference>
<dbReference type="GeneID" id="72463604"/>
<proteinExistence type="inferred from homology"/>
<comment type="catalytic activity">
    <reaction evidence="16">
        <text>5,6-dihydrothymine + NAD(+) = thymine + NADH + H(+)</text>
        <dbReference type="Rhea" id="RHEA:28791"/>
        <dbReference type="ChEBI" id="CHEBI:15378"/>
        <dbReference type="ChEBI" id="CHEBI:17821"/>
        <dbReference type="ChEBI" id="CHEBI:27468"/>
        <dbReference type="ChEBI" id="CHEBI:57540"/>
        <dbReference type="ChEBI" id="CHEBI:57945"/>
        <dbReference type="EC" id="1.3.1.1"/>
    </reaction>
</comment>
<keyword evidence="6" id="KW-0479">Metal-binding</keyword>
<dbReference type="Gene3D" id="3.40.50.720">
    <property type="entry name" value="NAD(P)-binding Rossmann-like Domain"/>
    <property type="match status" value="1"/>
</dbReference>
<dbReference type="EC" id="1.3.1.1" evidence="20"/>
<comment type="subunit">
    <text evidence="19">Heterotetramer of 2 PreA and 2 PreT subunits.</text>
</comment>
<dbReference type="PROSITE" id="PS00198">
    <property type="entry name" value="4FE4S_FER_1"/>
    <property type="match status" value="1"/>
</dbReference>
<dbReference type="InterPro" id="IPR017896">
    <property type="entry name" value="4Fe4S_Fe-S-bd"/>
</dbReference>
<keyword evidence="9" id="KW-0521">NADP</keyword>
<evidence type="ECO:0000256" key="16">
    <source>
        <dbReference type="ARBA" id="ARBA00047685"/>
    </source>
</evidence>
<evidence type="ECO:0000259" key="21">
    <source>
        <dbReference type="PROSITE" id="PS51379"/>
    </source>
</evidence>
<dbReference type="SUPFAM" id="SSF51971">
    <property type="entry name" value="Nucleotide-binding domain"/>
    <property type="match status" value="1"/>
</dbReference>
<evidence type="ECO:0000256" key="3">
    <source>
        <dbReference type="ARBA" id="ARBA00010804"/>
    </source>
</evidence>
<evidence type="ECO:0000313" key="22">
    <source>
        <dbReference type="EMBL" id="CUQ07578.1"/>
    </source>
</evidence>
<comment type="function">
    <text evidence="18">Involved in pyrimidine base degradation. Catalyzes physiologically the reduction of uracil to 5,6-dihydrouracil (DHU) by using NADH as a specific cosubstrate. It also catalyzes the reverse reaction and the reduction of thymine to 5,6-dihydrothymine (DHT).</text>
</comment>
<feature type="domain" description="4Fe-4S ferredoxin-type" evidence="21">
    <location>
        <begin position="769"/>
        <end position="798"/>
    </location>
</feature>
<comment type="pathway">
    <text evidence="13">Amino-acid biosynthesis.</text>
</comment>
<reference evidence="22 23" key="1">
    <citation type="submission" date="2015-09" db="EMBL/GenBank/DDBJ databases">
        <authorList>
            <consortium name="Pathogen Informatics"/>
        </authorList>
    </citation>
    <scope>NUCLEOTIDE SEQUENCE [LARGE SCALE GENOMIC DNA]</scope>
    <source>
        <strain evidence="22 23">2789STDY5834939</strain>
    </source>
</reference>
<dbReference type="PRINTS" id="PR00419">
    <property type="entry name" value="ADXRDTASE"/>
</dbReference>
<dbReference type="GO" id="GO:0046872">
    <property type="term" value="F:metal ion binding"/>
    <property type="evidence" value="ECO:0007669"/>
    <property type="project" value="UniProtKB-KW"/>
</dbReference>
<evidence type="ECO:0000256" key="19">
    <source>
        <dbReference type="ARBA" id="ARBA00049714"/>
    </source>
</evidence>
<evidence type="ECO:0000256" key="4">
    <source>
        <dbReference type="ARBA" id="ARBA00022630"/>
    </source>
</evidence>
<dbReference type="Gene3D" id="3.20.20.70">
    <property type="entry name" value="Aldolase class I"/>
    <property type="match status" value="1"/>
</dbReference>
<comment type="similarity">
    <text evidence="3">Belongs to the dihydropyrimidine dehydrogenase family.</text>
</comment>
<dbReference type="InterPro" id="IPR013785">
    <property type="entry name" value="Aldolase_TIM"/>
</dbReference>
<dbReference type="Gene3D" id="1.10.1060.10">
    <property type="entry name" value="Alpha-helical ferredoxin"/>
    <property type="match status" value="1"/>
</dbReference>
<evidence type="ECO:0000256" key="1">
    <source>
        <dbReference type="ARBA" id="ARBA00001917"/>
    </source>
</evidence>
<keyword evidence="7" id="KW-0547">Nucleotide-binding</keyword>
<dbReference type="Pfam" id="PF14691">
    <property type="entry name" value="Fer4_20"/>
    <property type="match status" value="1"/>
</dbReference>
<protein>
    <recommendedName>
        <fullName evidence="20">dihydrouracil dehydrogenase (NAD(+))</fullName>
        <ecNumber evidence="20">1.3.1.1</ecNumber>
    </recommendedName>
    <alternativeName>
        <fullName evidence="15">Dihydrothymine dehydrogenase</fullName>
    </alternativeName>
    <alternativeName>
        <fullName evidence="14">Dihydrouracil dehydrogenase</fullName>
    </alternativeName>
</protein>
<dbReference type="PANTHER" id="PTHR43073">
    <property type="entry name" value="DIHYDROPYRIMIDINE DEHYDROGENASE [NADP(+)]"/>
    <property type="match status" value="1"/>
</dbReference>
<evidence type="ECO:0000256" key="11">
    <source>
        <dbReference type="ARBA" id="ARBA00023004"/>
    </source>
</evidence>
<sequence length="799" mass="83585">MVEDIRIPVKVGGVTFKNPFYVASGPTTKNVRQLQRIEETGWAAASIKLSIDPAPYINRKPRYGLFDETNALAFTAEKRLTFQEGLTLIEDAKKVLNDLILMANITYAGDRGAAGWVNMAKQFEAVGADIIELNMCCPNMSYNVSLSSGGAASTSQQTGASLGRQAGVVAEIVRAIKKEIHIPLFVKLTPEGGEVAQVAAALYAAGADAVGSTGNRLGLPPIDLNDPGRAVYHLQDEISMSCYCGSWLKPLAQRDAYEIRKVCGMEPKMMAAGGITDWRSAVEMVLCGGNLLGVCAETLISGYDIVRPMIRGLKDYMDTHGYRSIDDFCGKVVSAVRTAPELTLHDGYAHIREPNLAGPCKAACPHHVPVQAYVQSIARGDFHHAYELITGKGVLQGACAYICPHPCEDACVRGRTGRPVAIKALKRFVLELGRAEGWQPTAAQAVQNGRRAAVIGSGPAGLACADELRKAGYAVTIFEQAAALGGGLNDAVAAGQLPAENLKALLETIAGSGVELRCGVQADPQRLLEDGFAGVCAAVGRTGVNPWAALPGGEGVRSVLDMAREQSLCGTAAVIGPPQAAADGARSALHIGAAAAVVIPTGTMPEKKAALLRGEGITVLNGYKPAALEDGALILSGPAGSRVSLPCGSVWSAQSEEVRLAAGDGVFTAGGANIIAAAASGYNAAVRLDQWVMGEKAVLKPSPRPVPVAAEQVLKRAGYVGDSPDAPVIASKEQAIAEAGRCLNCGCGEGCQLCKTICTDFAPLVTGPDQLAIDRTQCVACGMCYNRCPNKNIEMLPIK</sequence>
<evidence type="ECO:0000256" key="10">
    <source>
        <dbReference type="ARBA" id="ARBA00023002"/>
    </source>
</evidence>
<dbReference type="InterPro" id="IPR017900">
    <property type="entry name" value="4Fe4S_Fe_S_CS"/>
</dbReference>
<dbReference type="GO" id="GO:0000166">
    <property type="term" value="F:nucleotide binding"/>
    <property type="evidence" value="ECO:0007669"/>
    <property type="project" value="UniProtKB-KW"/>
</dbReference>
<evidence type="ECO:0000313" key="23">
    <source>
        <dbReference type="Proteomes" id="UP000095765"/>
    </source>
</evidence>
<comment type="catalytic activity">
    <reaction evidence="17">
        <text>5,6-dihydrouracil + NAD(+) = uracil + NADH + H(+)</text>
        <dbReference type="Rhea" id="RHEA:20189"/>
        <dbReference type="ChEBI" id="CHEBI:15378"/>
        <dbReference type="ChEBI" id="CHEBI:15901"/>
        <dbReference type="ChEBI" id="CHEBI:17568"/>
        <dbReference type="ChEBI" id="CHEBI:57540"/>
        <dbReference type="ChEBI" id="CHEBI:57945"/>
        <dbReference type="EC" id="1.3.1.1"/>
    </reaction>
</comment>
<keyword evidence="12" id="KW-0411">Iron-sulfur</keyword>
<dbReference type="RefSeq" id="WP_055245818.1">
    <property type="nucleotide sequence ID" value="NZ_CP094682.1"/>
</dbReference>
<keyword evidence="4" id="KW-0285">Flavoprotein</keyword>
<evidence type="ECO:0000256" key="8">
    <source>
        <dbReference type="ARBA" id="ARBA00022827"/>
    </source>
</evidence>
<evidence type="ECO:0000256" key="18">
    <source>
        <dbReference type="ARBA" id="ARBA00049578"/>
    </source>
</evidence>
<evidence type="ECO:0000256" key="15">
    <source>
        <dbReference type="ARBA" id="ARBA00032722"/>
    </source>
</evidence>